<keyword evidence="1" id="KW-0687">Ribonucleoprotein</keyword>
<evidence type="ECO:0000313" key="2">
    <source>
        <dbReference type="Proteomes" id="UP000326582"/>
    </source>
</evidence>
<name>A0ACD0WPZ4_CLALS</name>
<evidence type="ECO:0000313" key="1">
    <source>
        <dbReference type="EMBL" id="QFZ29624.1"/>
    </source>
</evidence>
<keyword evidence="2" id="KW-1185">Reference proteome</keyword>
<gene>
    <name evidence="1" type="ORF">EJF14_60135</name>
</gene>
<sequence>MIMLNPSSLLHACHIRSGLSTIACVQSRASALTLSWPRGDTMQAHAKFSCRTTGIYFSHFFQKHSFEFSSIIIKGTPSMGKRHTKSHVLCKRCGRRSFHAQKKTCASCGYPAAKMRSHNWALKAKRRRTTGTGRMAYLKHVSRRFHNGFQTSIKAESA</sequence>
<dbReference type="EMBL" id="CP038489">
    <property type="protein sequence ID" value="QFZ29624.1"/>
    <property type="molecule type" value="Genomic_DNA"/>
</dbReference>
<proteinExistence type="predicted"/>
<reference evidence="2" key="1">
    <citation type="journal article" date="2019" name="MBio">
        <title>Comparative genomics for the elucidation of multidrug resistance (MDR) in Candida lusitaniae.</title>
        <authorList>
            <person name="Kannan A."/>
            <person name="Asner S.A."/>
            <person name="Trachsel E."/>
            <person name="Kelly S."/>
            <person name="Parker J."/>
            <person name="Sanglard D."/>
        </authorList>
    </citation>
    <scope>NUCLEOTIDE SEQUENCE [LARGE SCALE GENOMIC DNA]</scope>
    <source>
        <strain evidence="2">P1</strain>
    </source>
</reference>
<accession>A0ACD0WPZ4</accession>
<dbReference type="Proteomes" id="UP000326582">
    <property type="component" value="Chromosome 6"/>
</dbReference>
<keyword evidence="1" id="KW-0689">Ribosomal protein</keyword>
<organism evidence="1 2">
    <name type="scientific">Clavispora lusitaniae</name>
    <name type="common">Candida lusitaniae</name>
    <dbReference type="NCBI Taxonomy" id="36911"/>
    <lineage>
        <taxon>Eukaryota</taxon>
        <taxon>Fungi</taxon>
        <taxon>Dikarya</taxon>
        <taxon>Ascomycota</taxon>
        <taxon>Saccharomycotina</taxon>
        <taxon>Pichiomycetes</taxon>
        <taxon>Metschnikowiaceae</taxon>
        <taxon>Clavispora</taxon>
    </lineage>
</organism>
<protein>
    <submittedName>
        <fullName evidence="1">60S ribosomal protein</fullName>
    </submittedName>
</protein>